<feature type="domain" description="CobQ/CobB/MinD/ParA nucleotide binding" evidence="1">
    <location>
        <begin position="5"/>
        <end position="233"/>
    </location>
</feature>
<dbReference type="SUPFAM" id="SSF52540">
    <property type="entry name" value="P-loop containing nucleoside triphosphate hydrolases"/>
    <property type="match status" value="1"/>
</dbReference>
<evidence type="ECO:0000313" key="3">
    <source>
        <dbReference type="Proteomes" id="UP000295195"/>
    </source>
</evidence>
<dbReference type="Gene3D" id="3.40.50.300">
    <property type="entry name" value="P-loop containing nucleotide triphosphate hydrolases"/>
    <property type="match status" value="1"/>
</dbReference>
<accession>A0A4R6CQ32</accession>
<name>A0A4R6CQ32_9LACO</name>
<gene>
    <name evidence="2" type="ORF">CEE75_12890</name>
</gene>
<sequence length="269" mass="31281">MKVLSFMSMSGGDGKTELTYCFGKYLVNKGYRVLFVDFGNLPDLAITVLTNDSAEFKEKMSKKKVTTISDIDHELEKAHDVLKPYKISDKIGLLHVWNMNENELRRRFVLYNTSKDKDEILYNWVHSVDLEKNYDYVLFDTPERFYLNIFTQASDAIFRLVSDSHYSYSHFLRLKSLVTENEDNSFITGKKIIPSYLIINHVNDVQTKTNLRDDLEKTGNSVLTEFPYNESMDQIYLGKEPTGDKEELDKRFDKILKVAAQADTKQIVF</sequence>
<dbReference type="InterPro" id="IPR002586">
    <property type="entry name" value="CobQ/CobB/MinD/ParA_Nub-bd_dom"/>
</dbReference>
<dbReference type="EMBL" id="NKLP01000285">
    <property type="protein sequence ID" value="TDN28494.1"/>
    <property type="molecule type" value="Genomic_DNA"/>
</dbReference>
<organism evidence="2 3">
    <name type="scientific">Lactobacillus crispatus</name>
    <dbReference type="NCBI Taxonomy" id="47770"/>
    <lineage>
        <taxon>Bacteria</taxon>
        <taxon>Bacillati</taxon>
        <taxon>Bacillota</taxon>
        <taxon>Bacilli</taxon>
        <taxon>Lactobacillales</taxon>
        <taxon>Lactobacillaceae</taxon>
        <taxon>Lactobacillus</taxon>
    </lineage>
</organism>
<proteinExistence type="predicted"/>
<dbReference type="CDD" id="cd01983">
    <property type="entry name" value="SIMIBI"/>
    <property type="match status" value="1"/>
</dbReference>
<reference evidence="2 3" key="1">
    <citation type="submission" date="2017-06" db="EMBL/GenBank/DDBJ databases">
        <authorList>
            <person name="Swanenburg J."/>
            <person name="Kort R."/>
        </authorList>
    </citation>
    <scope>NUCLEOTIDE SEQUENCE [LARGE SCALE GENOMIC DNA]</scope>
    <source>
        <strain evidence="2 3">RL05</strain>
    </source>
</reference>
<dbReference type="InterPro" id="IPR027417">
    <property type="entry name" value="P-loop_NTPase"/>
</dbReference>
<protein>
    <recommendedName>
        <fullName evidence="1">CobQ/CobB/MinD/ParA nucleotide binding domain-containing protein</fullName>
    </recommendedName>
</protein>
<evidence type="ECO:0000259" key="1">
    <source>
        <dbReference type="Pfam" id="PF01656"/>
    </source>
</evidence>
<comment type="caution">
    <text evidence="2">The sequence shown here is derived from an EMBL/GenBank/DDBJ whole genome shotgun (WGS) entry which is preliminary data.</text>
</comment>
<evidence type="ECO:0000313" key="2">
    <source>
        <dbReference type="EMBL" id="TDN28494.1"/>
    </source>
</evidence>
<dbReference type="AlphaFoldDB" id="A0A4R6CQ32"/>
<dbReference type="Proteomes" id="UP000295195">
    <property type="component" value="Unassembled WGS sequence"/>
</dbReference>
<dbReference type="RefSeq" id="WP_133476819.1">
    <property type="nucleotide sequence ID" value="NZ_NKLP01000285.1"/>
</dbReference>
<dbReference type="Pfam" id="PF01656">
    <property type="entry name" value="CbiA"/>
    <property type="match status" value="1"/>
</dbReference>